<evidence type="ECO:0000256" key="17">
    <source>
        <dbReference type="ARBA" id="ARBA00023268"/>
    </source>
</evidence>
<dbReference type="SUPFAM" id="SSF56672">
    <property type="entry name" value="DNA/RNA polymerases"/>
    <property type="match status" value="1"/>
</dbReference>
<dbReference type="InterPro" id="IPR043502">
    <property type="entry name" value="DNA/RNA_pol_sf"/>
</dbReference>
<dbReference type="Pfam" id="PF07727">
    <property type="entry name" value="RVT_2"/>
    <property type="match status" value="1"/>
</dbReference>
<dbReference type="GO" id="GO:0003964">
    <property type="term" value="F:RNA-directed DNA polymerase activity"/>
    <property type="evidence" value="ECO:0007669"/>
    <property type="project" value="UniProtKB-KW"/>
</dbReference>
<keyword evidence="16" id="KW-0233">DNA recombination</keyword>
<evidence type="ECO:0000256" key="16">
    <source>
        <dbReference type="ARBA" id="ARBA00023172"/>
    </source>
</evidence>
<reference evidence="22" key="1">
    <citation type="submission" date="2009-08" db="EMBL/GenBank/DDBJ databases">
        <title>Annotation of Salpingoeca rosetta.</title>
        <authorList>
            <consortium name="The Broad Institute Genome Sequencing Platform"/>
            <person name="Russ C."/>
            <person name="Cuomo C."/>
            <person name="Burger G."/>
            <person name="Gray M.W."/>
            <person name="Holland P.W.H."/>
            <person name="King N."/>
            <person name="Lang F.B.F."/>
            <person name="Roger A.J."/>
            <person name="Ruiz-Trillo I."/>
            <person name="Young S.K."/>
            <person name="Zeng Q."/>
            <person name="Gargeya S."/>
            <person name="Alvarado L."/>
            <person name="Berlin A."/>
            <person name="Chapman S.B."/>
            <person name="Chen Z."/>
            <person name="Freedman E."/>
            <person name="Gellesch M."/>
            <person name="Goldberg J."/>
            <person name="Griggs A."/>
            <person name="Gujja S."/>
            <person name="Heilman E."/>
            <person name="Heiman D."/>
            <person name="Howarth C."/>
            <person name="Mehta T."/>
            <person name="Neiman D."/>
            <person name="Pearson M."/>
            <person name="Roberts A."/>
            <person name="Saif S."/>
            <person name="Shea T."/>
            <person name="Shenoy N."/>
            <person name="Sisk P."/>
            <person name="Stolte C."/>
            <person name="Sykes S."/>
            <person name="White J."/>
            <person name="Yandava C."/>
            <person name="Haas B."/>
            <person name="Nusbaum C."/>
            <person name="Birren B."/>
        </authorList>
    </citation>
    <scope>NUCLEOTIDE SEQUENCE [LARGE SCALE GENOMIC DNA]</scope>
    <source>
        <strain evidence="22">ATCC 50818</strain>
    </source>
</reference>
<keyword evidence="23" id="KW-1185">Reference proteome</keyword>
<dbReference type="GO" id="GO:0015074">
    <property type="term" value="P:DNA integration"/>
    <property type="evidence" value="ECO:0007669"/>
    <property type="project" value="UniProtKB-KW"/>
</dbReference>
<keyword evidence="3" id="KW-0645">Protease</keyword>
<evidence type="ECO:0000256" key="2">
    <source>
        <dbReference type="ARBA" id="ARBA00022612"/>
    </source>
</evidence>
<evidence type="ECO:0000313" key="22">
    <source>
        <dbReference type="EMBL" id="EGD72965.1"/>
    </source>
</evidence>
<evidence type="ECO:0000256" key="14">
    <source>
        <dbReference type="ARBA" id="ARBA00022932"/>
    </source>
</evidence>
<dbReference type="SUPFAM" id="SSF57756">
    <property type="entry name" value="Retrovirus zinc finger-like domains"/>
    <property type="match status" value="1"/>
</dbReference>
<dbReference type="GO" id="GO:0004190">
    <property type="term" value="F:aspartic-type endopeptidase activity"/>
    <property type="evidence" value="ECO:0007669"/>
    <property type="project" value="UniProtKB-KW"/>
</dbReference>
<dbReference type="InterPro" id="IPR043128">
    <property type="entry name" value="Rev_trsase/Diguanyl_cyclase"/>
</dbReference>
<dbReference type="PANTHER" id="PTHR42648:SF11">
    <property type="entry name" value="TRANSPOSON TY4-P GAG-POL POLYPROTEIN"/>
    <property type="match status" value="1"/>
</dbReference>
<accession>F2U860</accession>
<dbReference type="OrthoDB" id="413361at2759"/>
<keyword evidence="14" id="KW-0239">DNA-directed DNA polymerase</keyword>
<dbReference type="STRING" id="946362.F2U860"/>
<evidence type="ECO:0000259" key="20">
    <source>
        <dbReference type="PROSITE" id="PS50158"/>
    </source>
</evidence>
<dbReference type="InterPro" id="IPR039537">
    <property type="entry name" value="Retrotran_Ty1/copia-like"/>
</dbReference>
<keyword evidence="7" id="KW-0064">Aspartyl protease</keyword>
<dbReference type="Pfam" id="PF25597">
    <property type="entry name" value="SH3_retrovirus"/>
    <property type="match status" value="1"/>
</dbReference>
<dbReference type="Pfam" id="PF22936">
    <property type="entry name" value="Pol_BBD"/>
    <property type="match status" value="1"/>
</dbReference>
<dbReference type="GO" id="GO:0003676">
    <property type="term" value="F:nucleic acid binding"/>
    <property type="evidence" value="ECO:0007669"/>
    <property type="project" value="InterPro"/>
</dbReference>
<dbReference type="KEGG" id="sre:PTSG_12202"/>
<dbReference type="GO" id="GO:0004519">
    <property type="term" value="F:endonuclease activity"/>
    <property type="evidence" value="ECO:0007669"/>
    <property type="project" value="UniProtKB-KW"/>
</dbReference>
<feature type="region of interest" description="Disordered" evidence="19">
    <location>
        <begin position="1085"/>
        <end position="1107"/>
    </location>
</feature>
<evidence type="ECO:0000256" key="15">
    <source>
        <dbReference type="ARBA" id="ARBA00023113"/>
    </source>
</evidence>
<dbReference type="Pfam" id="PF00098">
    <property type="entry name" value="zf-CCHC"/>
    <property type="match status" value="1"/>
</dbReference>
<dbReference type="InParanoid" id="F2U860"/>
<dbReference type="InterPro" id="IPR012337">
    <property type="entry name" value="RNaseH-like_sf"/>
</dbReference>
<keyword evidence="17" id="KW-0511">Multifunctional enzyme</keyword>
<keyword evidence="18" id="KW-0863">Zinc-finger</keyword>
<keyword evidence="18" id="KW-0862">Zinc</keyword>
<dbReference type="GO" id="GO:0006310">
    <property type="term" value="P:DNA recombination"/>
    <property type="evidence" value="ECO:0007669"/>
    <property type="project" value="UniProtKB-KW"/>
</dbReference>
<dbReference type="Pfam" id="PF14223">
    <property type="entry name" value="Retrotran_gag_2"/>
    <property type="match status" value="1"/>
</dbReference>
<evidence type="ECO:0000256" key="9">
    <source>
        <dbReference type="ARBA" id="ARBA00022801"/>
    </source>
</evidence>
<dbReference type="OMA" id="METHENM"/>
<protein>
    <recommendedName>
        <fullName evidence="24">Retrovirus-related Pol polyprotein from transposon TNT 1-94</fullName>
    </recommendedName>
</protein>
<dbReference type="SUPFAM" id="SSF53098">
    <property type="entry name" value="Ribonuclease H-like"/>
    <property type="match status" value="1"/>
</dbReference>
<evidence type="ECO:0000256" key="1">
    <source>
        <dbReference type="ARBA" id="ARBA00002180"/>
    </source>
</evidence>
<dbReference type="InterPro" id="IPR054722">
    <property type="entry name" value="PolX-like_BBD"/>
</dbReference>
<dbReference type="InterPro" id="IPR013103">
    <property type="entry name" value="RVT_2"/>
</dbReference>
<feature type="region of interest" description="Disordered" evidence="19">
    <location>
        <begin position="698"/>
        <end position="813"/>
    </location>
</feature>
<evidence type="ECO:0000256" key="11">
    <source>
        <dbReference type="ARBA" id="ARBA00022842"/>
    </source>
</evidence>
<evidence type="ECO:0000256" key="3">
    <source>
        <dbReference type="ARBA" id="ARBA00022670"/>
    </source>
</evidence>
<dbReference type="GO" id="GO:0008270">
    <property type="term" value="F:zinc ion binding"/>
    <property type="evidence" value="ECO:0007669"/>
    <property type="project" value="UniProtKB-KW"/>
</dbReference>
<dbReference type="Gene3D" id="3.10.10.10">
    <property type="entry name" value="HIV Type 1 Reverse Transcriptase, subunit A, domain 1"/>
    <property type="match status" value="1"/>
</dbReference>
<dbReference type="InterPro" id="IPR036397">
    <property type="entry name" value="RNaseH_sf"/>
</dbReference>
<sequence length="1326" mass="149599">MAHREEGRHMIPVLDGNKVSYSWWSMRMRHFLKRKKVWGVVDPDSEETDEVKNSDAYLWITEYLTGFPMKLVHKLKGDEDENARAAWKTLAKMYERKDKVAMVEAKIKMFNRQWERDDTVESFVNDFMETHENMTRAGGDMSEEDLIQLIIVRLPEKYRGVKTVLRLTKDLTIQDMMHALKSEEDMTSLNDQRAGHVKERVAKVYEKPRRDSKPKGRKEERRCFFCNKPGHLKRDCREWKRERQKKFKGPRQHSGEKMFSLREEEEMLCSIREEVRSTRTDTKATQGAWLLDSGASRHVTSFREDLTDVKETDTAVTVADGRTVKALGQGTAHIHTSAGRVVLSDVLLMPEGFERIISQRRVVQRGHQVRSNKDGDMEIKFSNGKKLTLSTIGGMSYLIDDEHEVVKVLSSTSKTALQELHELFAHRDSKKIRENVCDTCLKSKMKRKSMPQHSGRDNQQYKKGQMLVADIAGPYPTSLHGGRYALVMKEVRTGFVMVGVMENKGEAAEVATRLILAAPRQLGVGKGSTIKTDNERVFTSTAFSHAMYALNITTATSAPYTPERNGDAERTIQTLNNMARAMLQAASLGEEFWAAALRYAAYLNNFLGPFRNIFGRNPPMTHLQQFGVTAYVRNEARKSKMAPRTTEAIYVGYDERSRSHLLWEPGNRRLTRSIHVKFLTMDESRVRAIVPLSTPAPTFTSAPTPKRTTSALPHVKKGAKTAPKVATAPNAEVATPKTRATKKRGHGKAPRSMRKETALGETSAAGKTTESSSAAGEETTTFDAPITDTTVTRTTAPSTSNVIPEERNSVEGEGRMTVTRSIPAFTAAPRRSARIKERQKGEEVKAVKVKKGWEEAVAEEMSSLERHDVWDEAVEGEYDVKPLNTRFVYATKGDGRRKARLVVMGNMEPDGNNGKSNYSPTASRTTTLTFLALNRARVVRQLDIKTAFLHAPIQSKKPVLVRGPDGKVYRLKRALYGLRRSPQDFNKHLHQQLQAQGWRRATQDMCVYLRGRQQLLVFVDDLLVAADTADIADQIENELRKRMEIKRDKGGCFVGVEYSLHKGQLRAHANSYIDSLHLDRVNTHTPLTTDHRSATATGLPEKETDADSRDEFHAMVGRLTYIASTARPDIAYAVSVLGEKCQSPTAQDQKQLQRTAQYVETHRHELRTTTTSNEIRAFADASYACEPESRSRTGVVLTIGGLPVFWSSKRQKMVCLSTSEAEYVSMTEAAKQAIWVKNLCAELGQEQESVTIYTDSQSAIALAQQQQLSPRTKHLGVRMYFLRQQADAGNIKLAYLKTTQQPADLLTKALGKRQHQLLTSKIMKWV</sequence>
<keyword evidence="14" id="KW-0548">Nucleotidyltransferase</keyword>
<keyword evidence="4" id="KW-0540">Nuclease</keyword>
<dbReference type="RefSeq" id="XP_004994787.1">
    <property type="nucleotide sequence ID" value="XM_004994730.1"/>
</dbReference>
<proteinExistence type="predicted"/>
<dbReference type="InterPro" id="IPR001584">
    <property type="entry name" value="Integrase_cat-core"/>
</dbReference>
<keyword evidence="11" id="KW-0460">Magnesium</keyword>
<evidence type="ECO:0008006" key="24">
    <source>
        <dbReference type="Google" id="ProtNLM"/>
    </source>
</evidence>
<keyword evidence="8" id="KW-0255">Endonuclease</keyword>
<keyword evidence="10" id="KW-0067">ATP-binding</keyword>
<feature type="compositionally biased region" description="Low complexity" evidence="19">
    <location>
        <begin position="779"/>
        <end position="799"/>
    </location>
</feature>
<name>F2U860_SALR5</name>
<gene>
    <name evidence="22" type="ORF">PTSG_12202</name>
</gene>
<evidence type="ECO:0000256" key="12">
    <source>
        <dbReference type="ARBA" id="ARBA00022908"/>
    </source>
</evidence>
<keyword evidence="6" id="KW-0547">Nucleotide-binding</keyword>
<evidence type="ECO:0000256" key="10">
    <source>
        <dbReference type="ARBA" id="ARBA00022840"/>
    </source>
</evidence>
<evidence type="ECO:0000256" key="18">
    <source>
        <dbReference type="PROSITE-ProRule" id="PRU00047"/>
    </source>
</evidence>
<dbReference type="GO" id="GO:0003887">
    <property type="term" value="F:DNA-directed DNA polymerase activity"/>
    <property type="evidence" value="ECO:0007669"/>
    <property type="project" value="UniProtKB-KW"/>
</dbReference>
<feature type="compositionally biased region" description="Polar residues" evidence="19">
    <location>
        <begin position="765"/>
        <end position="774"/>
    </location>
</feature>
<dbReference type="Proteomes" id="UP000007799">
    <property type="component" value="Unassembled WGS sequence"/>
</dbReference>
<keyword evidence="13" id="KW-0695">RNA-directed DNA polymerase</keyword>
<dbReference type="InterPro" id="IPR036875">
    <property type="entry name" value="Znf_CCHC_sf"/>
</dbReference>
<dbReference type="PROSITE" id="PS50158">
    <property type="entry name" value="ZF_CCHC"/>
    <property type="match status" value="1"/>
</dbReference>
<dbReference type="InterPro" id="IPR057670">
    <property type="entry name" value="SH3_retrovirus"/>
</dbReference>
<evidence type="ECO:0000256" key="4">
    <source>
        <dbReference type="ARBA" id="ARBA00022722"/>
    </source>
</evidence>
<keyword evidence="5" id="KW-0479">Metal-binding</keyword>
<evidence type="ECO:0000259" key="21">
    <source>
        <dbReference type="PROSITE" id="PS50994"/>
    </source>
</evidence>
<keyword evidence="9" id="KW-0378">Hydrolase</keyword>
<dbReference type="GeneID" id="16075368"/>
<evidence type="ECO:0000256" key="5">
    <source>
        <dbReference type="ARBA" id="ARBA00022723"/>
    </source>
</evidence>
<feature type="compositionally biased region" description="Basic residues" evidence="19">
    <location>
        <begin position="739"/>
        <end position="752"/>
    </location>
</feature>
<comment type="function">
    <text evidence="1">The aspartyl protease (PR) mediates the proteolytic cleavages of the Gag and Gag-Pol polyproteins after assembly of the VLP.</text>
</comment>
<keyword evidence="14" id="KW-0808">Transferase</keyword>
<dbReference type="Gene3D" id="3.30.70.270">
    <property type="match status" value="1"/>
</dbReference>
<evidence type="ECO:0000256" key="13">
    <source>
        <dbReference type="ARBA" id="ARBA00022918"/>
    </source>
</evidence>
<dbReference type="PROSITE" id="PS50994">
    <property type="entry name" value="INTEGRASE"/>
    <property type="match status" value="1"/>
</dbReference>
<evidence type="ECO:0000256" key="6">
    <source>
        <dbReference type="ARBA" id="ARBA00022741"/>
    </source>
</evidence>
<dbReference type="Gene3D" id="3.30.420.10">
    <property type="entry name" value="Ribonuclease H-like superfamily/Ribonuclease H"/>
    <property type="match status" value="1"/>
</dbReference>
<dbReference type="SMART" id="SM00343">
    <property type="entry name" value="ZnF_C2HC"/>
    <property type="match status" value="1"/>
</dbReference>
<feature type="domain" description="CCHC-type" evidence="20">
    <location>
        <begin position="221"/>
        <end position="238"/>
    </location>
</feature>
<dbReference type="GO" id="GO:0005524">
    <property type="term" value="F:ATP binding"/>
    <property type="evidence" value="ECO:0007669"/>
    <property type="project" value="UniProtKB-KW"/>
</dbReference>
<evidence type="ECO:0000256" key="19">
    <source>
        <dbReference type="SAM" id="MobiDB-lite"/>
    </source>
</evidence>
<dbReference type="PANTHER" id="PTHR42648">
    <property type="entry name" value="TRANSPOSASE, PUTATIVE-RELATED"/>
    <property type="match status" value="1"/>
</dbReference>
<dbReference type="eggNOG" id="KOG0017">
    <property type="taxonomic scope" value="Eukaryota"/>
</dbReference>
<keyword evidence="2" id="KW-1188">Viral release from host cell</keyword>
<dbReference type="CDD" id="cd09272">
    <property type="entry name" value="RNase_HI_RT_Ty1"/>
    <property type="match status" value="1"/>
</dbReference>
<feature type="compositionally biased region" description="Basic and acidic residues" evidence="19">
    <location>
        <begin position="804"/>
        <end position="813"/>
    </location>
</feature>
<dbReference type="EMBL" id="GL832964">
    <property type="protein sequence ID" value="EGD72965.1"/>
    <property type="molecule type" value="Genomic_DNA"/>
</dbReference>
<dbReference type="InterPro" id="IPR001878">
    <property type="entry name" value="Znf_CCHC"/>
</dbReference>
<keyword evidence="15" id="KW-0917">Virion maturation</keyword>
<evidence type="ECO:0000313" key="23">
    <source>
        <dbReference type="Proteomes" id="UP000007799"/>
    </source>
</evidence>
<evidence type="ECO:0000256" key="7">
    <source>
        <dbReference type="ARBA" id="ARBA00022750"/>
    </source>
</evidence>
<organism evidence="23">
    <name type="scientific">Salpingoeca rosetta (strain ATCC 50818 / BSB-021)</name>
    <dbReference type="NCBI Taxonomy" id="946362"/>
    <lineage>
        <taxon>Eukaryota</taxon>
        <taxon>Choanoflagellata</taxon>
        <taxon>Craspedida</taxon>
        <taxon>Salpingoecidae</taxon>
        <taxon>Salpingoeca</taxon>
    </lineage>
</organism>
<keyword evidence="12" id="KW-0229">DNA integration</keyword>
<feature type="domain" description="Integrase catalytic" evidence="21">
    <location>
        <begin position="447"/>
        <end position="626"/>
    </location>
</feature>
<evidence type="ECO:0000256" key="8">
    <source>
        <dbReference type="ARBA" id="ARBA00022759"/>
    </source>
</evidence>
<dbReference type="GO" id="GO:0006508">
    <property type="term" value="P:proteolysis"/>
    <property type="evidence" value="ECO:0007669"/>
    <property type="project" value="UniProtKB-KW"/>
</dbReference>